<dbReference type="InterPro" id="IPR035992">
    <property type="entry name" value="Ricin_B-like_lectins"/>
</dbReference>
<dbReference type="InterPro" id="IPR000772">
    <property type="entry name" value="Ricin_B_lectin"/>
</dbReference>
<name>A0A9Q0FCD5_9ROSI</name>
<evidence type="ECO:0000313" key="2">
    <source>
        <dbReference type="EMBL" id="KAJ4828717.1"/>
    </source>
</evidence>
<dbReference type="Gene3D" id="2.80.10.50">
    <property type="match status" value="1"/>
</dbReference>
<keyword evidence="3" id="KW-1185">Reference proteome</keyword>
<dbReference type="EMBL" id="JAKUCV010006097">
    <property type="protein sequence ID" value="KAJ4828717.1"/>
    <property type="molecule type" value="Genomic_DNA"/>
</dbReference>
<reference evidence="2" key="1">
    <citation type="submission" date="2022-02" db="EMBL/GenBank/DDBJ databases">
        <authorList>
            <person name="Henning P.M."/>
            <person name="McCubbin A.G."/>
            <person name="Shore J.S."/>
        </authorList>
    </citation>
    <scope>NUCLEOTIDE SEQUENCE</scope>
    <source>
        <strain evidence="2">F60SS</strain>
        <tissue evidence="2">Leaves</tissue>
    </source>
</reference>
<evidence type="ECO:0000259" key="1">
    <source>
        <dbReference type="SMART" id="SM00458"/>
    </source>
</evidence>
<comment type="caution">
    <text evidence="2">The sequence shown here is derived from an EMBL/GenBank/DDBJ whole genome shotgun (WGS) entry which is preliminary data.</text>
</comment>
<dbReference type="Pfam" id="PF00652">
    <property type="entry name" value="Ricin_B_lectin"/>
    <property type="match status" value="1"/>
</dbReference>
<gene>
    <name evidence="2" type="ORF">Tsubulata_033110</name>
</gene>
<sequence>MSGLVLTARSDEKGALGTLSVDLNKQALGQGWAAGGDNALAGPTLARIEWLPGRCLNMMSSDDRVVLGVCDEGFGVANKWDIHWHRSIKNGLNKWGCLSCKDPYGRRAHCEYGSDIVVQRCCLGLPSQRWEITGGGGIRNTETGLYLTVVNSGNRVIAAPRGDERGLNQSWVFKMLDG</sequence>
<dbReference type="OrthoDB" id="1642280at2759"/>
<feature type="domain" description="Ricin B lectin" evidence="1">
    <location>
        <begin position="42"/>
        <end position="174"/>
    </location>
</feature>
<dbReference type="PROSITE" id="PS50231">
    <property type="entry name" value="RICIN_B_LECTIN"/>
    <property type="match status" value="1"/>
</dbReference>
<dbReference type="AlphaFoldDB" id="A0A9Q0FCD5"/>
<proteinExistence type="predicted"/>
<accession>A0A9Q0FCD5</accession>
<dbReference type="Proteomes" id="UP001141552">
    <property type="component" value="Unassembled WGS sequence"/>
</dbReference>
<dbReference type="SMART" id="SM00458">
    <property type="entry name" value="RICIN"/>
    <property type="match status" value="1"/>
</dbReference>
<dbReference type="SUPFAM" id="SSF50370">
    <property type="entry name" value="Ricin B-like lectins"/>
    <property type="match status" value="1"/>
</dbReference>
<organism evidence="2 3">
    <name type="scientific">Turnera subulata</name>
    <dbReference type="NCBI Taxonomy" id="218843"/>
    <lineage>
        <taxon>Eukaryota</taxon>
        <taxon>Viridiplantae</taxon>
        <taxon>Streptophyta</taxon>
        <taxon>Embryophyta</taxon>
        <taxon>Tracheophyta</taxon>
        <taxon>Spermatophyta</taxon>
        <taxon>Magnoliopsida</taxon>
        <taxon>eudicotyledons</taxon>
        <taxon>Gunneridae</taxon>
        <taxon>Pentapetalae</taxon>
        <taxon>rosids</taxon>
        <taxon>fabids</taxon>
        <taxon>Malpighiales</taxon>
        <taxon>Passifloraceae</taxon>
        <taxon>Turnera</taxon>
    </lineage>
</organism>
<protein>
    <recommendedName>
        <fullName evidence="1">Ricin B lectin domain-containing protein</fullName>
    </recommendedName>
</protein>
<reference evidence="2" key="2">
    <citation type="journal article" date="2023" name="Plants (Basel)">
        <title>Annotation of the Turnera subulata (Passifloraceae) Draft Genome Reveals the S-Locus Evolved after the Divergence of Turneroideae from Passifloroideae in a Stepwise Manner.</title>
        <authorList>
            <person name="Henning P.M."/>
            <person name="Roalson E.H."/>
            <person name="Mir W."/>
            <person name="McCubbin A.G."/>
            <person name="Shore J.S."/>
        </authorList>
    </citation>
    <scope>NUCLEOTIDE SEQUENCE</scope>
    <source>
        <strain evidence="2">F60SS</strain>
    </source>
</reference>
<evidence type="ECO:0000313" key="3">
    <source>
        <dbReference type="Proteomes" id="UP001141552"/>
    </source>
</evidence>